<comment type="similarity">
    <text evidence="1">Belongs to the N(4)/N(6)-methyltransferase family. N(4) subfamily.</text>
</comment>
<evidence type="ECO:0000313" key="9">
    <source>
        <dbReference type="Proteomes" id="UP000034746"/>
    </source>
</evidence>
<sequence>MISKVKTTRIDESELKKIAPWLVKEIKTSKRGTFKPDCETIDHWFTKNAIKKLSIIRTFINQIPVKFGDNKKTKDIQDLMLICFSSIIRRVSNADNESQKTYVSHTKIKEPVEVNSLFFSQLDLFIDRAIKFSAITNPKSSNKIICSSSTLTLEKKLKGIKIDLAITSPPYIKAIDYIYNQMVELFWIGDLFQMQTQTKQNSKKIQYIGNKQIKKSEFNNYTPYNTILDIDKLDEKLQQIYEIDKKNGHKHSYVTFKFFAEMEKHFAEMSKCLVKNTHYVMVVGDSNVSGVFFETAEFLIDIAERNGFRITNKWGYKIKNRFMRFDRKGRGGIIEIDWVLDFEKI</sequence>
<evidence type="ECO:0000256" key="5">
    <source>
        <dbReference type="ARBA" id="ARBA00022691"/>
    </source>
</evidence>
<dbReference type="GO" id="GO:0003677">
    <property type="term" value="F:DNA binding"/>
    <property type="evidence" value="ECO:0007669"/>
    <property type="project" value="InterPro"/>
</dbReference>
<dbReference type="GO" id="GO:0015667">
    <property type="term" value="F:site-specific DNA-methyltransferase (cytosine-N4-specific) activity"/>
    <property type="evidence" value="ECO:0007669"/>
    <property type="project" value="UniProtKB-EC"/>
</dbReference>
<evidence type="ECO:0000256" key="7">
    <source>
        <dbReference type="ARBA" id="ARBA00049120"/>
    </source>
</evidence>
<protein>
    <recommendedName>
        <fullName evidence="2">site-specific DNA-methyltransferase (cytosine-N(4)-specific)</fullName>
        <ecNumber evidence="2">2.1.1.113</ecNumber>
    </recommendedName>
</protein>
<keyword evidence="4 8" id="KW-0808">Transferase</keyword>
<name>A0A0G0VB98_9BACT</name>
<reference evidence="8 9" key="1">
    <citation type="journal article" date="2015" name="Nature">
        <title>rRNA introns, odd ribosomes, and small enigmatic genomes across a large radiation of phyla.</title>
        <authorList>
            <person name="Brown C.T."/>
            <person name="Hug L.A."/>
            <person name="Thomas B.C."/>
            <person name="Sharon I."/>
            <person name="Castelle C.J."/>
            <person name="Singh A."/>
            <person name="Wilkins M.J."/>
            <person name="Williams K.H."/>
            <person name="Banfield J.F."/>
        </authorList>
    </citation>
    <scope>NUCLEOTIDE SEQUENCE [LARGE SCALE GENOMIC DNA]</scope>
</reference>
<evidence type="ECO:0000256" key="3">
    <source>
        <dbReference type="ARBA" id="ARBA00022603"/>
    </source>
</evidence>
<comment type="caution">
    <text evidence="8">The sequence shown here is derived from an EMBL/GenBank/DDBJ whole genome shotgun (WGS) entry which is preliminary data.</text>
</comment>
<dbReference type="Gene3D" id="3.40.50.150">
    <property type="entry name" value="Vaccinia Virus protein VP39"/>
    <property type="match status" value="1"/>
</dbReference>
<evidence type="ECO:0000256" key="1">
    <source>
        <dbReference type="ARBA" id="ARBA00010203"/>
    </source>
</evidence>
<dbReference type="EC" id="2.1.1.113" evidence="2"/>
<dbReference type="GO" id="GO:0009307">
    <property type="term" value="P:DNA restriction-modification system"/>
    <property type="evidence" value="ECO:0007669"/>
    <property type="project" value="UniProtKB-KW"/>
</dbReference>
<evidence type="ECO:0000256" key="6">
    <source>
        <dbReference type="ARBA" id="ARBA00022747"/>
    </source>
</evidence>
<proteinExistence type="inferred from homology"/>
<evidence type="ECO:0000256" key="2">
    <source>
        <dbReference type="ARBA" id="ARBA00012185"/>
    </source>
</evidence>
<dbReference type="InterPro" id="IPR029063">
    <property type="entry name" value="SAM-dependent_MTases_sf"/>
</dbReference>
<dbReference type="InterPro" id="IPR017985">
    <property type="entry name" value="MeTrfase_CN4_CS"/>
</dbReference>
<dbReference type="AlphaFoldDB" id="A0A0G0VB98"/>
<keyword evidence="6" id="KW-0680">Restriction system</keyword>
<dbReference type="GO" id="GO:0032259">
    <property type="term" value="P:methylation"/>
    <property type="evidence" value="ECO:0007669"/>
    <property type="project" value="UniProtKB-KW"/>
</dbReference>
<comment type="catalytic activity">
    <reaction evidence="7">
        <text>a 2'-deoxycytidine in DNA + S-adenosyl-L-methionine = an N(4)-methyl-2'-deoxycytidine in DNA + S-adenosyl-L-homocysteine + H(+)</text>
        <dbReference type="Rhea" id="RHEA:16857"/>
        <dbReference type="Rhea" id="RHEA-COMP:11369"/>
        <dbReference type="Rhea" id="RHEA-COMP:13674"/>
        <dbReference type="ChEBI" id="CHEBI:15378"/>
        <dbReference type="ChEBI" id="CHEBI:57856"/>
        <dbReference type="ChEBI" id="CHEBI:59789"/>
        <dbReference type="ChEBI" id="CHEBI:85452"/>
        <dbReference type="ChEBI" id="CHEBI:137933"/>
        <dbReference type="EC" id="2.1.1.113"/>
    </reaction>
</comment>
<accession>A0A0G0VB98</accession>
<evidence type="ECO:0000313" key="8">
    <source>
        <dbReference type="EMBL" id="KKR96936.1"/>
    </source>
</evidence>
<keyword evidence="3 8" id="KW-0489">Methyltransferase</keyword>
<dbReference type="SUPFAM" id="SSF53335">
    <property type="entry name" value="S-adenosyl-L-methionine-dependent methyltransferases"/>
    <property type="match status" value="1"/>
</dbReference>
<dbReference type="EMBL" id="LCAU01000021">
    <property type="protein sequence ID" value="KKR96936.1"/>
    <property type="molecule type" value="Genomic_DNA"/>
</dbReference>
<gene>
    <name evidence="8" type="ORF">UU48_C0021G0001</name>
</gene>
<keyword evidence="5" id="KW-0949">S-adenosyl-L-methionine</keyword>
<dbReference type="PROSITE" id="PS00093">
    <property type="entry name" value="N4_MTASE"/>
    <property type="match status" value="1"/>
</dbReference>
<organism evidence="8 9">
    <name type="scientific">Candidatus Uhrbacteria bacterium GW2011_GWF2_41_16</name>
    <dbReference type="NCBI Taxonomy" id="1618997"/>
    <lineage>
        <taxon>Bacteria</taxon>
        <taxon>Candidatus Uhriibacteriota</taxon>
    </lineage>
</organism>
<evidence type="ECO:0000256" key="4">
    <source>
        <dbReference type="ARBA" id="ARBA00022679"/>
    </source>
</evidence>
<dbReference type="Proteomes" id="UP000034746">
    <property type="component" value="Unassembled WGS sequence"/>
</dbReference>